<proteinExistence type="predicted"/>
<sequence>MPKPPQPDLFAAALDGFQPATGNGPRLWIRRLVIWNKLSEPPVRDIPLRPGLNIIWSPSAESVGDHMGHGGGKTSFCRLVRYCLGEESFGTETQRQRIASAMPDPRSKCPRYSQ</sequence>
<keyword evidence="3" id="KW-1185">Reference proteome</keyword>
<evidence type="ECO:0000256" key="1">
    <source>
        <dbReference type="SAM" id="MobiDB-lite"/>
    </source>
</evidence>
<evidence type="ECO:0000313" key="2">
    <source>
        <dbReference type="EMBL" id="RDE05962.1"/>
    </source>
</evidence>
<dbReference type="Proteomes" id="UP000253918">
    <property type="component" value="Unassembled WGS sequence"/>
</dbReference>
<organism evidence="2 3">
    <name type="scientific">Sphingomonas aracearum</name>
    <dbReference type="NCBI Taxonomy" id="2283317"/>
    <lineage>
        <taxon>Bacteria</taxon>
        <taxon>Pseudomonadati</taxon>
        <taxon>Pseudomonadota</taxon>
        <taxon>Alphaproteobacteria</taxon>
        <taxon>Sphingomonadales</taxon>
        <taxon>Sphingomonadaceae</taxon>
        <taxon>Sphingomonas</taxon>
    </lineage>
</organism>
<reference evidence="2 3" key="1">
    <citation type="submission" date="2018-07" db="EMBL/GenBank/DDBJ databases">
        <title>a novel species of Sphingomonas isolated from the rhizosphere soil of Araceae plant.</title>
        <authorList>
            <person name="Zhiyong W."/>
            <person name="Qinglan Z."/>
            <person name="Zhiwei F."/>
            <person name="Ding X."/>
            <person name="Gejiao W."/>
            <person name="Shixue Z."/>
        </authorList>
    </citation>
    <scope>NUCLEOTIDE SEQUENCE [LARGE SCALE GENOMIC DNA]</scope>
    <source>
        <strain evidence="2 3">WZY 27</strain>
    </source>
</reference>
<evidence type="ECO:0000313" key="3">
    <source>
        <dbReference type="Proteomes" id="UP000253918"/>
    </source>
</evidence>
<dbReference type="AlphaFoldDB" id="A0A369VY24"/>
<protein>
    <submittedName>
        <fullName evidence="2">Uncharacterized protein</fullName>
    </submittedName>
</protein>
<dbReference type="EMBL" id="QQNB01000002">
    <property type="protein sequence ID" value="RDE05962.1"/>
    <property type="molecule type" value="Genomic_DNA"/>
</dbReference>
<comment type="caution">
    <text evidence="2">The sequence shown here is derived from an EMBL/GenBank/DDBJ whole genome shotgun (WGS) entry which is preliminary data.</text>
</comment>
<feature type="region of interest" description="Disordered" evidence="1">
    <location>
        <begin position="90"/>
        <end position="114"/>
    </location>
</feature>
<name>A0A369VY24_9SPHN</name>
<gene>
    <name evidence="2" type="ORF">DVW87_12330</name>
</gene>
<accession>A0A369VY24</accession>